<sequence>MEGLIASKWSKLIKIRAFKFRSLFVYRDNRRRNGSINEGNVRCEGEKRSDNEGKWDTGAAKSDGEKEARRRAAATPDVLANHEEGDGSGAWPVIADSSHPSGMLRWSSRPKNRNGPWLSRAAAVTR</sequence>
<dbReference type="EMBL" id="OX465085">
    <property type="protein sequence ID" value="CAI9303001.1"/>
    <property type="molecule type" value="Genomic_DNA"/>
</dbReference>
<feature type="region of interest" description="Disordered" evidence="1">
    <location>
        <begin position="33"/>
        <end position="126"/>
    </location>
</feature>
<feature type="compositionally biased region" description="Basic and acidic residues" evidence="1">
    <location>
        <begin position="41"/>
        <end position="55"/>
    </location>
</feature>
<dbReference type="AlphaFoldDB" id="A0AA36A391"/>
<organism evidence="2 3">
    <name type="scientific">Lactuca saligna</name>
    <name type="common">Willowleaf lettuce</name>
    <dbReference type="NCBI Taxonomy" id="75948"/>
    <lineage>
        <taxon>Eukaryota</taxon>
        <taxon>Viridiplantae</taxon>
        <taxon>Streptophyta</taxon>
        <taxon>Embryophyta</taxon>
        <taxon>Tracheophyta</taxon>
        <taxon>Spermatophyta</taxon>
        <taxon>Magnoliopsida</taxon>
        <taxon>eudicotyledons</taxon>
        <taxon>Gunneridae</taxon>
        <taxon>Pentapetalae</taxon>
        <taxon>asterids</taxon>
        <taxon>campanulids</taxon>
        <taxon>Asterales</taxon>
        <taxon>Asteraceae</taxon>
        <taxon>Cichorioideae</taxon>
        <taxon>Cichorieae</taxon>
        <taxon>Lactucinae</taxon>
        <taxon>Lactuca</taxon>
    </lineage>
</organism>
<keyword evidence="3" id="KW-1185">Reference proteome</keyword>
<protein>
    <submittedName>
        <fullName evidence="2">Uncharacterized protein</fullName>
    </submittedName>
</protein>
<proteinExistence type="predicted"/>
<evidence type="ECO:0000313" key="2">
    <source>
        <dbReference type="EMBL" id="CAI9303001.1"/>
    </source>
</evidence>
<dbReference type="Proteomes" id="UP001177003">
    <property type="component" value="Chromosome 9"/>
</dbReference>
<reference evidence="2" key="1">
    <citation type="submission" date="2023-04" db="EMBL/GenBank/DDBJ databases">
        <authorList>
            <person name="Vijverberg K."/>
            <person name="Xiong W."/>
            <person name="Schranz E."/>
        </authorList>
    </citation>
    <scope>NUCLEOTIDE SEQUENCE</scope>
</reference>
<gene>
    <name evidence="2" type="ORF">LSALG_LOCUS41463</name>
</gene>
<evidence type="ECO:0000256" key="1">
    <source>
        <dbReference type="SAM" id="MobiDB-lite"/>
    </source>
</evidence>
<accession>A0AA36A391</accession>
<name>A0AA36A391_LACSI</name>
<evidence type="ECO:0000313" key="3">
    <source>
        <dbReference type="Proteomes" id="UP001177003"/>
    </source>
</evidence>